<evidence type="ECO:0008006" key="3">
    <source>
        <dbReference type="Google" id="ProtNLM"/>
    </source>
</evidence>
<proteinExistence type="predicted"/>
<dbReference type="OrthoDB" id="5324432at2"/>
<organism evidence="1 2">
    <name type="scientific">Campylobacter corcagiensis</name>
    <dbReference type="NCBI Taxonomy" id="1448857"/>
    <lineage>
        <taxon>Bacteria</taxon>
        <taxon>Pseudomonadati</taxon>
        <taxon>Campylobacterota</taxon>
        <taxon>Epsilonproteobacteria</taxon>
        <taxon>Campylobacterales</taxon>
        <taxon>Campylobacteraceae</taxon>
        <taxon>Campylobacter</taxon>
    </lineage>
</organism>
<dbReference type="AlphaFoldDB" id="A0A7M1LF85"/>
<dbReference type="Proteomes" id="UP000594749">
    <property type="component" value="Chromosome"/>
</dbReference>
<dbReference type="RefSeq" id="WP_025803611.1">
    <property type="nucleotide sequence ID" value="NZ_CP053842.1"/>
</dbReference>
<gene>
    <name evidence="1" type="ORF">IMC76_08600</name>
</gene>
<accession>A0A7M1LF85</accession>
<dbReference type="EMBL" id="CP063078">
    <property type="protein sequence ID" value="QOQ87252.1"/>
    <property type="molecule type" value="Genomic_DNA"/>
</dbReference>
<protein>
    <recommendedName>
        <fullName evidence="3">DUF1018 domain-containing protein</fullName>
    </recommendedName>
</protein>
<evidence type="ECO:0000313" key="2">
    <source>
        <dbReference type="Proteomes" id="UP000594749"/>
    </source>
</evidence>
<sequence>MTKKQRLLRNSLLARIHLHPFYKSAFEVGAWSEFLENSFKTNSSANLSIKELILLLDIMNGKDAIIDEIDYKGRARLNPNLATQKQITKCLSLKDELNYSDAKFREFVFKNTKKMLWKLEMINSFTKGELSKLISIMSKIKAWRDKR</sequence>
<reference evidence="1 2" key="1">
    <citation type="submission" date="2020-10" db="EMBL/GenBank/DDBJ databases">
        <title>Campylobacter and Helicobacter PacBio genomes.</title>
        <authorList>
            <person name="Lane C."/>
        </authorList>
    </citation>
    <scope>NUCLEOTIDE SEQUENCE [LARGE SCALE GENOMIC DNA]</scope>
    <source>
        <strain evidence="1 2">2016D-0077</strain>
    </source>
</reference>
<evidence type="ECO:0000313" key="1">
    <source>
        <dbReference type="EMBL" id="QOQ87252.1"/>
    </source>
</evidence>
<keyword evidence="2" id="KW-1185">Reference proteome</keyword>
<name>A0A7M1LF85_9BACT</name>